<dbReference type="CDD" id="cd04301">
    <property type="entry name" value="NAT_SF"/>
    <property type="match status" value="1"/>
</dbReference>
<proteinExistence type="inferred from homology"/>
<evidence type="ECO:0000259" key="10">
    <source>
        <dbReference type="PROSITE" id="PS51186"/>
    </source>
</evidence>
<dbReference type="EC" id="2.3.1.178" evidence="4 9"/>
<dbReference type="InterPro" id="IPR016181">
    <property type="entry name" value="Acyl_CoA_acyltransferase"/>
</dbReference>
<name>A0ABV3DML6_9ACTN</name>
<comment type="caution">
    <text evidence="11">The sequence shown here is derived from an EMBL/GenBank/DDBJ whole genome shotgun (WGS) entry which is preliminary data.</text>
</comment>
<evidence type="ECO:0000313" key="12">
    <source>
        <dbReference type="Proteomes" id="UP001551482"/>
    </source>
</evidence>
<accession>A0ABV3DML6</accession>
<dbReference type="PROSITE" id="PS51186">
    <property type="entry name" value="GNAT"/>
    <property type="match status" value="1"/>
</dbReference>
<keyword evidence="6 9" id="KW-0808">Transferase</keyword>
<sequence>MAETRCADALTLEAPTVEDGPELWRLTREVGTLDLNSAYHYLLWCRDFAATSVVARLDGRMCGFVTGYVRPDVPDTLMVWQVAVADHARGRGIAARMLGELLERRAPHGQVFVEATVTPDNTASMALFNAFGRDRAMPVSRCDLFTADHFPGGGHEPEVLFRIGPLASLAG</sequence>
<dbReference type="RefSeq" id="WP_358358203.1">
    <property type="nucleotide sequence ID" value="NZ_JBEZFP010000077.1"/>
</dbReference>
<reference evidence="11 12" key="1">
    <citation type="submission" date="2024-06" db="EMBL/GenBank/DDBJ databases">
        <title>The Natural Products Discovery Center: Release of the First 8490 Sequenced Strains for Exploring Actinobacteria Biosynthetic Diversity.</title>
        <authorList>
            <person name="Kalkreuter E."/>
            <person name="Kautsar S.A."/>
            <person name="Yang D."/>
            <person name="Bader C.D."/>
            <person name="Teijaro C.N."/>
            <person name="Fluegel L."/>
            <person name="Davis C.M."/>
            <person name="Simpson J.R."/>
            <person name="Lauterbach L."/>
            <person name="Steele A.D."/>
            <person name="Gui C."/>
            <person name="Meng S."/>
            <person name="Li G."/>
            <person name="Viehrig K."/>
            <person name="Ye F."/>
            <person name="Su P."/>
            <person name="Kiefer A.F."/>
            <person name="Nichols A."/>
            <person name="Cepeda A.J."/>
            <person name="Yan W."/>
            <person name="Fan B."/>
            <person name="Jiang Y."/>
            <person name="Adhikari A."/>
            <person name="Zheng C.-J."/>
            <person name="Schuster L."/>
            <person name="Cowan T.M."/>
            <person name="Smanski M.J."/>
            <person name="Chevrette M.G."/>
            <person name="De Carvalho L.P.S."/>
            <person name="Shen B."/>
        </authorList>
    </citation>
    <scope>NUCLEOTIDE SEQUENCE [LARGE SCALE GENOMIC DNA]</scope>
    <source>
        <strain evidence="11 12">NPDC048946</strain>
    </source>
</reference>
<gene>
    <name evidence="9 11" type="primary">ectA</name>
    <name evidence="11" type="ORF">AB0C36_26205</name>
</gene>
<dbReference type="InterPro" id="IPR012772">
    <property type="entry name" value="Ectoine_EctA"/>
</dbReference>
<evidence type="ECO:0000256" key="7">
    <source>
        <dbReference type="ARBA" id="ARBA00023315"/>
    </source>
</evidence>
<protein>
    <recommendedName>
        <fullName evidence="5 9">L-2,4-diaminobutyric acid acetyltransferase</fullName>
        <shortName evidence="9">DABA acetyltransferase</shortName>
        <ecNumber evidence="4 9">2.3.1.178</ecNumber>
    </recommendedName>
</protein>
<evidence type="ECO:0000256" key="9">
    <source>
        <dbReference type="RuleBase" id="RU365045"/>
    </source>
</evidence>
<dbReference type="InterPro" id="IPR000182">
    <property type="entry name" value="GNAT_dom"/>
</dbReference>
<evidence type="ECO:0000256" key="1">
    <source>
        <dbReference type="ARBA" id="ARBA00003741"/>
    </source>
</evidence>
<keyword evidence="7 9" id="KW-0012">Acyltransferase</keyword>
<evidence type="ECO:0000256" key="2">
    <source>
        <dbReference type="ARBA" id="ARBA00004978"/>
    </source>
</evidence>
<evidence type="ECO:0000313" key="11">
    <source>
        <dbReference type="EMBL" id="MEU8136994.1"/>
    </source>
</evidence>
<dbReference type="Pfam" id="PF00583">
    <property type="entry name" value="Acetyltransf_1"/>
    <property type="match status" value="1"/>
</dbReference>
<evidence type="ECO:0000256" key="4">
    <source>
        <dbReference type="ARBA" id="ARBA00012355"/>
    </source>
</evidence>
<evidence type="ECO:0000256" key="6">
    <source>
        <dbReference type="ARBA" id="ARBA00022679"/>
    </source>
</evidence>
<dbReference type="EMBL" id="JBEZFP010000077">
    <property type="protein sequence ID" value="MEU8136994.1"/>
    <property type="molecule type" value="Genomic_DNA"/>
</dbReference>
<comment type="function">
    <text evidence="1 9">Catalyzes the acetylation of L-2,4-diaminobutyrate (DABA) to gamma-N-acetyl-alpha,gamma-diaminobutyric acid (ADABA) with acetyl coenzyme A.</text>
</comment>
<evidence type="ECO:0000256" key="8">
    <source>
        <dbReference type="ARBA" id="ARBA00048924"/>
    </source>
</evidence>
<evidence type="ECO:0000256" key="3">
    <source>
        <dbReference type="ARBA" id="ARBA00010712"/>
    </source>
</evidence>
<dbReference type="NCBIfam" id="TIGR02406">
    <property type="entry name" value="ectoine_EctA"/>
    <property type="match status" value="1"/>
</dbReference>
<dbReference type="Proteomes" id="UP001551482">
    <property type="component" value="Unassembled WGS sequence"/>
</dbReference>
<organism evidence="11 12">
    <name type="scientific">Streptodolium elevatio</name>
    <dbReference type="NCBI Taxonomy" id="3157996"/>
    <lineage>
        <taxon>Bacteria</taxon>
        <taxon>Bacillati</taxon>
        <taxon>Actinomycetota</taxon>
        <taxon>Actinomycetes</taxon>
        <taxon>Kitasatosporales</taxon>
        <taxon>Streptomycetaceae</taxon>
        <taxon>Streptodolium</taxon>
    </lineage>
</organism>
<comment type="catalytic activity">
    <reaction evidence="8 9">
        <text>L-2,4-diaminobutanoate + acetyl-CoA = (2S)-4-acetamido-2-aminobutanoate + CoA + H(+)</text>
        <dbReference type="Rhea" id="RHEA:16901"/>
        <dbReference type="ChEBI" id="CHEBI:15378"/>
        <dbReference type="ChEBI" id="CHEBI:57287"/>
        <dbReference type="ChEBI" id="CHEBI:57288"/>
        <dbReference type="ChEBI" id="CHEBI:58761"/>
        <dbReference type="ChEBI" id="CHEBI:58929"/>
        <dbReference type="EC" id="2.3.1.178"/>
    </reaction>
</comment>
<evidence type="ECO:0000256" key="5">
    <source>
        <dbReference type="ARBA" id="ARBA00017935"/>
    </source>
</evidence>
<feature type="domain" description="N-acetyltransferase" evidence="10">
    <location>
        <begin position="10"/>
        <end position="151"/>
    </location>
</feature>
<dbReference type="GO" id="GO:0033816">
    <property type="term" value="F:diaminobutyrate acetyltransferase activity"/>
    <property type="evidence" value="ECO:0007669"/>
    <property type="project" value="UniProtKB-EC"/>
</dbReference>
<dbReference type="SUPFAM" id="SSF55729">
    <property type="entry name" value="Acyl-CoA N-acyltransferases (Nat)"/>
    <property type="match status" value="1"/>
</dbReference>
<comment type="pathway">
    <text evidence="2 9">Amine and polyamine biosynthesis; ectoine biosynthesis; L-ectoine from L-aspartate 4-semialdehyde: step 2/3.</text>
</comment>
<keyword evidence="12" id="KW-1185">Reference proteome</keyword>
<comment type="similarity">
    <text evidence="3 9">Belongs to the acetyltransferase family. EctA subfamily.</text>
</comment>
<dbReference type="Gene3D" id="3.40.630.30">
    <property type="match status" value="1"/>
</dbReference>